<proteinExistence type="predicted"/>
<organism evidence="1 2">
    <name type="scientific">Pleurodeles waltl</name>
    <name type="common">Iberian ribbed newt</name>
    <dbReference type="NCBI Taxonomy" id="8319"/>
    <lineage>
        <taxon>Eukaryota</taxon>
        <taxon>Metazoa</taxon>
        <taxon>Chordata</taxon>
        <taxon>Craniata</taxon>
        <taxon>Vertebrata</taxon>
        <taxon>Euteleostomi</taxon>
        <taxon>Amphibia</taxon>
        <taxon>Batrachia</taxon>
        <taxon>Caudata</taxon>
        <taxon>Salamandroidea</taxon>
        <taxon>Salamandridae</taxon>
        <taxon>Pleurodelinae</taxon>
        <taxon>Pleurodeles</taxon>
    </lineage>
</organism>
<accession>A0AAV7LD69</accession>
<keyword evidence="2" id="KW-1185">Reference proteome</keyword>
<reference evidence="1" key="1">
    <citation type="journal article" date="2022" name="bioRxiv">
        <title>Sequencing and chromosome-scale assembly of the giantPleurodeles waltlgenome.</title>
        <authorList>
            <person name="Brown T."/>
            <person name="Elewa A."/>
            <person name="Iarovenko S."/>
            <person name="Subramanian E."/>
            <person name="Araus A.J."/>
            <person name="Petzold A."/>
            <person name="Susuki M."/>
            <person name="Suzuki K.-i.T."/>
            <person name="Hayashi T."/>
            <person name="Toyoda A."/>
            <person name="Oliveira C."/>
            <person name="Osipova E."/>
            <person name="Leigh N.D."/>
            <person name="Simon A."/>
            <person name="Yun M.H."/>
        </authorList>
    </citation>
    <scope>NUCLEOTIDE SEQUENCE</scope>
    <source>
        <strain evidence="1">20211129_DDA</strain>
        <tissue evidence="1">Liver</tissue>
    </source>
</reference>
<comment type="caution">
    <text evidence="1">The sequence shown here is derived from an EMBL/GenBank/DDBJ whole genome shotgun (WGS) entry which is preliminary data.</text>
</comment>
<dbReference type="AlphaFoldDB" id="A0AAV7LD69"/>
<dbReference type="EMBL" id="JANPWB010000016">
    <property type="protein sequence ID" value="KAJ1085565.1"/>
    <property type="molecule type" value="Genomic_DNA"/>
</dbReference>
<protein>
    <submittedName>
        <fullName evidence="1">Uncharacterized protein</fullName>
    </submittedName>
</protein>
<name>A0AAV7LD69_PLEWA</name>
<evidence type="ECO:0000313" key="1">
    <source>
        <dbReference type="EMBL" id="KAJ1085565.1"/>
    </source>
</evidence>
<evidence type="ECO:0000313" key="2">
    <source>
        <dbReference type="Proteomes" id="UP001066276"/>
    </source>
</evidence>
<sequence length="66" mass="7108">MGPRRAPPVGLKMILTKLDSNFEKRKPTEAHFGTSSRGDVEHPLGQAVSQDVVGTVAPDAKLALKR</sequence>
<gene>
    <name evidence="1" type="ORF">NDU88_005695</name>
</gene>
<dbReference type="Proteomes" id="UP001066276">
    <property type="component" value="Chromosome 12"/>
</dbReference>